<sequence length="70" mass="7731">MSTLDVLNSCADQSGYGTGCADDVSTPPYPRAAFHPPQSYPVALAQDICMRDAFDRIPLTMSMIDFEKWN</sequence>
<reference evidence="1 2" key="1">
    <citation type="submission" date="2020-04" db="EMBL/GenBank/DDBJ databases">
        <authorList>
            <person name="Wallbank WR R."/>
            <person name="Pardo Diaz C."/>
            <person name="Kozak K."/>
            <person name="Martin S."/>
            <person name="Jiggins C."/>
            <person name="Moest M."/>
            <person name="Warren A I."/>
            <person name="Byers J.R.P. K."/>
            <person name="Montejo-Kovacevich G."/>
            <person name="Yen C E."/>
        </authorList>
    </citation>
    <scope>NUCLEOTIDE SEQUENCE [LARGE SCALE GENOMIC DNA]</scope>
</reference>
<gene>
    <name evidence="1" type="ORF">APLA_LOCUS10731</name>
</gene>
<dbReference type="Proteomes" id="UP000494256">
    <property type="component" value="Unassembled WGS sequence"/>
</dbReference>
<dbReference type="AlphaFoldDB" id="A0A8S1A784"/>
<dbReference type="OrthoDB" id="408702at2759"/>
<evidence type="ECO:0000313" key="2">
    <source>
        <dbReference type="Proteomes" id="UP000494256"/>
    </source>
</evidence>
<protein>
    <submittedName>
        <fullName evidence="1">Uncharacterized protein</fullName>
    </submittedName>
</protein>
<accession>A0A8S1A784</accession>
<evidence type="ECO:0000313" key="1">
    <source>
        <dbReference type="EMBL" id="CAB3244406.1"/>
    </source>
</evidence>
<proteinExistence type="predicted"/>
<dbReference type="EMBL" id="CADEBD010000316">
    <property type="protein sequence ID" value="CAB3244406.1"/>
    <property type="molecule type" value="Genomic_DNA"/>
</dbReference>
<name>A0A8S1A784_ARCPL</name>
<comment type="caution">
    <text evidence="1">The sequence shown here is derived from an EMBL/GenBank/DDBJ whole genome shotgun (WGS) entry which is preliminary data.</text>
</comment>
<organism evidence="1 2">
    <name type="scientific">Arctia plantaginis</name>
    <name type="common">Wood tiger moth</name>
    <name type="synonym">Phalaena plantaginis</name>
    <dbReference type="NCBI Taxonomy" id="874455"/>
    <lineage>
        <taxon>Eukaryota</taxon>
        <taxon>Metazoa</taxon>
        <taxon>Ecdysozoa</taxon>
        <taxon>Arthropoda</taxon>
        <taxon>Hexapoda</taxon>
        <taxon>Insecta</taxon>
        <taxon>Pterygota</taxon>
        <taxon>Neoptera</taxon>
        <taxon>Endopterygota</taxon>
        <taxon>Lepidoptera</taxon>
        <taxon>Glossata</taxon>
        <taxon>Ditrysia</taxon>
        <taxon>Noctuoidea</taxon>
        <taxon>Erebidae</taxon>
        <taxon>Arctiinae</taxon>
        <taxon>Arctia</taxon>
    </lineage>
</organism>